<proteinExistence type="predicted"/>
<dbReference type="Proteomes" id="UP000075225">
    <property type="component" value="Unassembled WGS sequence"/>
</dbReference>
<reference evidence="2" key="1">
    <citation type="submission" date="2016-03" db="EMBL/GenBank/DDBJ databases">
        <authorList>
            <person name="Sibley D."/>
            <person name="Venepally P."/>
            <person name="Karamycheva S."/>
            <person name="Hadjithomas M."/>
            <person name="Khan A."/>
            <person name="Brunk B."/>
            <person name="Roos D."/>
            <person name="Caler E."/>
            <person name="Lorenzi H."/>
        </authorList>
    </citation>
    <scope>NUCLEOTIDE SEQUENCE [LARGE SCALE GENOMIC DNA]</scope>
    <source>
        <strain evidence="2">TgCatPRC2</strain>
    </source>
</reference>
<accession>A0A151H2Q0</accession>
<dbReference type="AlphaFoldDB" id="A0A151H2Q0"/>
<protein>
    <submittedName>
        <fullName evidence="1">Uncharacterized protein</fullName>
    </submittedName>
</protein>
<gene>
    <name evidence="1" type="ORF">TGPRC2_426720</name>
</gene>
<comment type="caution">
    <text evidence="1">The sequence shown here is derived from an EMBL/GenBank/DDBJ whole genome shotgun (WGS) entry which is preliminary data.</text>
</comment>
<evidence type="ECO:0000313" key="2">
    <source>
        <dbReference type="Proteomes" id="UP000075225"/>
    </source>
</evidence>
<evidence type="ECO:0000313" key="1">
    <source>
        <dbReference type="EMBL" id="KYK63628.1"/>
    </source>
</evidence>
<name>A0A151H2Q0_TOXGO</name>
<dbReference type="EMBL" id="AHZP02002578">
    <property type="protein sequence ID" value="KYK63628.1"/>
    <property type="molecule type" value="Genomic_DNA"/>
</dbReference>
<organism evidence="1 2">
    <name type="scientific">Toxoplasma gondii TgCatPRC2</name>
    <dbReference type="NCBI Taxonomy" id="1130821"/>
    <lineage>
        <taxon>Eukaryota</taxon>
        <taxon>Sar</taxon>
        <taxon>Alveolata</taxon>
        <taxon>Apicomplexa</taxon>
        <taxon>Conoidasida</taxon>
        <taxon>Coccidia</taxon>
        <taxon>Eucoccidiorida</taxon>
        <taxon>Eimeriorina</taxon>
        <taxon>Sarcocystidae</taxon>
        <taxon>Toxoplasma</taxon>
    </lineage>
</organism>
<dbReference type="VEuPathDB" id="ToxoDB:TGPRC2_426720"/>
<sequence>MRFAEGRATKPRHGEVLFWFVKRVLCLSFPLCLPKVGRDFLFKLCRQKTPSTVAVFLLHHRVRRAPWSPRHLPGAFSRLRVGGSFKLGKVDAAMLGPAAFLFLFIPFQAVCSSQRTLVFYSKILFA</sequence>